<feature type="non-terminal residue" evidence="2">
    <location>
        <position position="1"/>
    </location>
</feature>
<sequence>YINSYLFDYFNIFYTIYLNNILIYLDNELKYKVYIKKVLDRLYKFSIKKTKYLSFIISTNSILVNLNKV</sequence>
<dbReference type="SUPFAM" id="SSF56672">
    <property type="entry name" value="DNA/RNA polymerases"/>
    <property type="match status" value="1"/>
</dbReference>
<keyword evidence="1" id="KW-1133">Transmembrane helix</keyword>
<keyword evidence="3" id="KW-1185">Reference proteome</keyword>
<accession>A0A2J6QRD5</accession>
<keyword evidence="1" id="KW-0812">Transmembrane</keyword>
<evidence type="ECO:0000313" key="2">
    <source>
        <dbReference type="EMBL" id="PMD28828.1"/>
    </source>
</evidence>
<name>A0A2J6QRD5_HYAVF</name>
<evidence type="ECO:0008006" key="4">
    <source>
        <dbReference type="Google" id="ProtNLM"/>
    </source>
</evidence>
<reference evidence="2 3" key="1">
    <citation type="submission" date="2016-04" db="EMBL/GenBank/DDBJ databases">
        <title>A degradative enzymes factory behind the ericoid mycorrhizal symbiosis.</title>
        <authorList>
            <consortium name="DOE Joint Genome Institute"/>
            <person name="Martino E."/>
            <person name="Morin E."/>
            <person name="Grelet G."/>
            <person name="Kuo A."/>
            <person name="Kohler A."/>
            <person name="Daghino S."/>
            <person name="Barry K."/>
            <person name="Choi C."/>
            <person name="Cichocki N."/>
            <person name="Clum A."/>
            <person name="Copeland A."/>
            <person name="Hainaut M."/>
            <person name="Haridas S."/>
            <person name="Labutti K."/>
            <person name="Lindquist E."/>
            <person name="Lipzen A."/>
            <person name="Khouja H.-R."/>
            <person name="Murat C."/>
            <person name="Ohm R."/>
            <person name="Olson A."/>
            <person name="Spatafora J."/>
            <person name="Veneault-Fourrey C."/>
            <person name="Henrissat B."/>
            <person name="Grigoriev I."/>
            <person name="Martin F."/>
            <person name="Perotto S."/>
        </authorList>
    </citation>
    <scope>NUCLEOTIDE SEQUENCE [LARGE SCALE GENOMIC DNA]</scope>
    <source>
        <strain evidence="2 3">F</strain>
    </source>
</reference>
<dbReference type="OrthoDB" id="3909595at2759"/>
<evidence type="ECO:0000313" key="3">
    <source>
        <dbReference type="Proteomes" id="UP000235786"/>
    </source>
</evidence>
<feature type="transmembrane region" description="Helical" evidence="1">
    <location>
        <begin position="6"/>
        <end position="25"/>
    </location>
</feature>
<keyword evidence="1" id="KW-0472">Membrane</keyword>
<dbReference type="EMBL" id="KZ613983">
    <property type="protein sequence ID" value="PMD28828.1"/>
    <property type="molecule type" value="Genomic_DNA"/>
</dbReference>
<organism evidence="2 3">
    <name type="scientific">Hyaloscypha variabilis (strain UAMH 11265 / GT02V1 / F)</name>
    <name type="common">Meliniomyces variabilis</name>
    <dbReference type="NCBI Taxonomy" id="1149755"/>
    <lineage>
        <taxon>Eukaryota</taxon>
        <taxon>Fungi</taxon>
        <taxon>Dikarya</taxon>
        <taxon>Ascomycota</taxon>
        <taxon>Pezizomycotina</taxon>
        <taxon>Leotiomycetes</taxon>
        <taxon>Helotiales</taxon>
        <taxon>Hyaloscyphaceae</taxon>
        <taxon>Hyaloscypha</taxon>
        <taxon>Hyaloscypha variabilis</taxon>
    </lineage>
</organism>
<dbReference type="Proteomes" id="UP000235786">
    <property type="component" value="Unassembled WGS sequence"/>
</dbReference>
<proteinExistence type="predicted"/>
<protein>
    <recommendedName>
        <fullName evidence="4">Reverse transcriptase domain-containing protein</fullName>
    </recommendedName>
</protein>
<dbReference type="AlphaFoldDB" id="A0A2J6QRD5"/>
<dbReference type="InterPro" id="IPR043502">
    <property type="entry name" value="DNA/RNA_pol_sf"/>
</dbReference>
<gene>
    <name evidence="2" type="ORF">L207DRAFT_446513</name>
</gene>
<evidence type="ECO:0000256" key="1">
    <source>
        <dbReference type="SAM" id="Phobius"/>
    </source>
</evidence>